<evidence type="ECO:0000313" key="1">
    <source>
        <dbReference type="EMBL" id="KZN46543.1"/>
    </source>
</evidence>
<dbReference type="AlphaFoldDB" id="A0A162AA66"/>
<dbReference type="EMBL" id="AUXT01000169">
    <property type="protein sequence ID" value="KZN46543.1"/>
    <property type="molecule type" value="Genomic_DNA"/>
</dbReference>
<accession>A0A162AA66</accession>
<sequence>MVTPQVLCQFQPRLDTQCQRPHLDAPVHVAQFIEDGFNLAKWYERKPCVLLQELYLRRVFFELLNHIADPLVHQSFRQQCFEQLHKPLLALKRFYKKQHRSMAPFYRLEREARIISHEFNPFN</sequence>
<dbReference type="Proteomes" id="UP000076587">
    <property type="component" value="Unassembled WGS sequence"/>
</dbReference>
<comment type="caution">
    <text evidence="1">The sequence shown here is derived from an EMBL/GenBank/DDBJ whole genome shotgun (WGS) entry which is preliminary data.</text>
</comment>
<dbReference type="PATRIC" id="fig|1365253.3.peg.2957"/>
<gene>
    <name evidence="1" type="ORF">N482_12185</name>
</gene>
<protein>
    <submittedName>
        <fullName evidence="1">Uncharacterized protein</fullName>
    </submittedName>
</protein>
<name>A0A162AA66_9GAMM</name>
<organism evidence="1 2">
    <name type="scientific">Pseudoalteromonas luteoviolacea NCIMB 1942</name>
    <dbReference type="NCBI Taxonomy" id="1365253"/>
    <lineage>
        <taxon>Bacteria</taxon>
        <taxon>Pseudomonadati</taxon>
        <taxon>Pseudomonadota</taxon>
        <taxon>Gammaproteobacteria</taxon>
        <taxon>Alteromonadales</taxon>
        <taxon>Pseudoalteromonadaceae</taxon>
        <taxon>Pseudoalteromonas</taxon>
    </lineage>
</organism>
<proteinExistence type="predicted"/>
<reference evidence="1 2" key="1">
    <citation type="submission" date="2013-07" db="EMBL/GenBank/DDBJ databases">
        <title>Comparative Genomic and Metabolomic Analysis of Twelve Strains of Pseudoalteromonas luteoviolacea.</title>
        <authorList>
            <person name="Vynne N.G."/>
            <person name="Mansson M."/>
            <person name="Gram L."/>
        </authorList>
    </citation>
    <scope>NUCLEOTIDE SEQUENCE [LARGE SCALE GENOMIC DNA]</scope>
    <source>
        <strain evidence="1 2">NCIMB 1942</strain>
    </source>
</reference>
<evidence type="ECO:0000313" key="2">
    <source>
        <dbReference type="Proteomes" id="UP000076587"/>
    </source>
</evidence>